<reference evidence="1" key="1">
    <citation type="submission" date="2017-07" db="EMBL/GenBank/DDBJ databases">
        <title>The cable genome - Insights into the physiology and evolution of filamentous bacteria capable of sulfide oxidation via long distance electron transfer.</title>
        <authorList>
            <person name="Thorup C."/>
            <person name="Bjerg J.T."/>
            <person name="Schreiber L."/>
            <person name="Nielsen L.P."/>
            <person name="Kjeldsen K.U."/>
            <person name="Boesen T."/>
            <person name="Boggild A."/>
            <person name="Meysman F."/>
            <person name="Geelhoed J."/>
            <person name="Schramm A."/>
        </authorList>
    </citation>
    <scope>NUCLEOTIDE SEQUENCE [LARGE SCALE GENOMIC DNA]</scope>
    <source>
        <strain evidence="1">GS</strain>
    </source>
</reference>
<evidence type="ECO:0000313" key="2">
    <source>
        <dbReference type="Proteomes" id="UP000316238"/>
    </source>
</evidence>
<dbReference type="EMBL" id="NQJD01000014">
    <property type="protein sequence ID" value="TAA74930.1"/>
    <property type="molecule type" value="Genomic_DNA"/>
</dbReference>
<evidence type="ECO:0008006" key="3">
    <source>
        <dbReference type="Google" id="ProtNLM"/>
    </source>
</evidence>
<name>A0A521G1M7_9BACT</name>
<keyword evidence="2" id="KW-1185">Reference proteome</keyword>
<sequence>MAKVVTLRLTDTEYQLYARAAKAVQRSVSNLINHLAQQKLEEDIFADQSEMDEILGSPELVNALQQGSQDAAQRKGAFVDV</sequence>
<gene>
    <name evidence="1" type="ORF">CDV28_11415</name>
</gene>
<comment type="caution">
    <text evidence="1">The sequence shown here is derived from an EMBL/GenBank/DDBJ whole genome shotgun (WGS) entry which is preliminary data.</text>
</comment>
<dbReference type="Proteomes" id="UP000316238">
    <property type="component" value="Unassembled WGS sequence"/>
</dbReference>
<accession>A0A521G1M7</accession>
<dbReference type="AlphaFoldDB" id="A0A521G1M7"/>
<organism evidence="1 2">
    <name type="scientific">Candidatus Electronema aureum</name>
    <dbReference type="NCBI Taxonomy" id="2005002"/>
    <lineage>
        <taxon>Bacteria</taxon>
        <taxon>Pseudomonadati</taxon>
        <taxon>Thermodesulfobacteriota</taxon>
        <taxon>Desulfobulbia</taxon>
        <taxon>Desulfobulbales</taxon>
        <taxon>Desulfobulbaceae</taxon>
        <taxon>Candidatus Electronema</taxon>
    </lineage>
</organism>
<proteinExistence type="predicted"/>
<evidence type="ECO:0000313" key="1">
    <source>
        <dbReference type="EMBL" id="TAA74930.1"/>
    </source>
</evidence>
<protein>
    <recommendedName>
        <fullName evidence="3">CopG family transcriptional regulator</fullName>
    </recommendedName>
</protein>